<comment type="caution">
    <text evidence="1">The sequence shown here is derived from an EMBL/GenBank/DDBJ whole genome shotgun (WGS) entry which is preliminary data.</text>
</comment>
<evidence type="ECO:0008006" key="3">
    <source>
        <dbReference type="Google" id="ProtNLM"/>
    </source>
</evidence>
<dbReference type="RefSeq" id="WP_150416523.1">
    <property type="nucleotide sequence ID" value="NZ_VYQF01000008.1"/>
</dbReference>
<dbReference type="EMBL" id="VYQF01000008">
    <property type="protein sequence ID" value="KAA9036400.1"/>
    <property type="molecule type" value="Genomic_DNA"/>
</dbReference>
<evidence type="ECO:0000313" key="1">
    <source>
        <dbReference type="EMBL" id="KAA9036400.1"/>
    </source>
</evidence>
<keyword evidence="2" id="KW-1185">Reference proteome</keyword>
<protein>
    <recommendedName>
        <fullName evidence="3">Glycosyltransferase family 2 protein</fullName>
    </recommendedName>
</protein>
<proteinExistence type="predicted"/>
<sequence length="275" mass="32290">MLGFIVPIKPKQYSKNWNLDNAILERTVKSICNQNSQDFKLIIVYTDKPEISFSHQNLNYVHFPYADVPVNDIEDWEDRKQWYTPVFAERMMDKSRKIILGCKTAKSLGCTYLMGVDSDDLVSCKLCSFIKDYPEKNCAGWRIARGYVYEEDAMVAVKNKRIWEMNGSVHIIRADLVNIPDFDSNFRLFDYSLFQSHVYTYQRLIDFHQEKLAAVPFYGVVYLIHKNNYSKVREIISSNTFKLFIKKILRGKLVTRKLRDEFGLYPLKNSVNRGN</sequence>
<name>A0A5J5IDN1_9BACT</name>
<dbReference type="Proteomes" id="UP000326903">
    <property type="component" value="Unassembled WGS sequence"/>
</dbReference>
<dbReference type="AlphaFoldDB" id="A0A5J5IDN1"/>
<organism evidence="1 2">
    <name type="scientific">Ginsengibacter hankyongi</name>
    <dbReference type="NCBI Taxonomy" id="2607284"/>
    <lineage>
        <taxon>Bacteria</taxon>
        <taxon>Pseudomonadati</taxon>
        <taxon>Bacteroidota</taxon>
        <taxon>Chitinophagia</taxon>
        <taxon>Chitinophagales</taxon>
        <taxon>Chitinophagaceae</taxon>
        <taxon>Ginsengibacter</taxon>
    </lineage>
</organism>
<reference evidence="1 2" key="1">
    <citation type="submission" date="2019-09" db="EMBL/GenBank/DDBJ databases">
        <title>Draft genome sequence of Ginsengibacter sp. BR5-29.</title>
        <authorList>
            <person name="Im W.-T."/>
        </authorList>
    </citation>
    <scope>NUCLEOTIDE SEQUENCE [LARGE SCALE GENOMIC DNA]</scope>
    <source>
        <strain evidence="1 2">BR5-29</strain>
    </source>
</reference>
<accession>A0A5J5IDN1</accession>
<dbReference type="InterPro" id="IPR029044">
    <property type="entry name" value="Nucleotide-diphossugar_trans"/>
</dbReference>
<dbReference type="SUPFAM" id="SSF53448">
    <property type="entry name" value="Nucleotide-diphospho-sugar transferases"/>
    <property type="match status" value="1"/>
</dbReference>
<evidence type="ECO:0000313" key="2">
    <source>
        <dbReference type="Proteomes" id="UP000326903"/>
    </source>
</evidence>
<gene>
    <name evidence="1" type="ORF">FW778_19425</name>
</gene>